<gene>
    <name evidence="1" type="ORF">TBIB3V08_LOCUS11925</name>
</gene>
<proteinExistence type="predicted"/>
<dbReference type="AlphaFoldDB" id="A0A7R9FBS6"/>
<protein>
    <submittedName>
        <fullName evidence="1">Uncharacterized protein</fullName>
    </submittedName>
</protein>
<accession>A0A7R9FBS6</accession>
<evidence type="ECO:0000313" key="1">
    <source>
        <dbReference type="EMBL" id="CAD7449652.1"/>
    </source>
</evidence>
<organism evidence="1">
    <name type="scientific">Timema bartmani</name>
    <dbReference type="NCBI Taxonomy" id="61472"/>
    <lineage>
        <taxon>Eukaryota</taxon>
        <taxon>Metazoa</taxon>
        <taxon>Ecdysozoa</taxon>
        <taxon>Arthropoda</taxon>
        <taxon>Hexapoda</taxon>
        <taxon>Insecta</taxon>
        <taxon>Pterygota</taxon>
        <taxon>Neoptera</taxon>
        <taxon>Polyneoptera</taxon>
        <taxon>Phasmatodea</taxon>
        <taxon>Timematodea</taxon>
        <taxon>Timematoidea</taxon>
        <taxon>Timematidae</taxon>
        <taxon>Timema</taxon>
    </lineage>
</organism>
<sequence length="162" mass="18159">MDLKEIGCIEVAQDETSLTNPTKQKAESVKKVKSKSAGHVAIPVLHTLENPEKHGRQGTRWGEHIWITKGGNSMTTSSENKLQGSRIFSYRLELALLPSLISLESSTISRPLAVAARTWDIHPQGLILVNKVHVIRLLVIFSKGEKNNCPLHQLVVYEDRYR</sequence>
<reference evidence="1" key="1">
    <citation type="submission" date="2020-11" db="EMBL/GenBank/DDBJ databases">
        <authorList>
            <person name="Tran Van P."/>
        </authorList>
    </citation>
    <scope>NUCLEOTIDE SEQUENCE</scope>
</reference>
<dbReference type="EMBL" id="OD572190">
    <property type="protein sequence ID" value="CAD7449652.1"/>
    <property type="molecule type" value="Genomic_DNA"/>
</dbReference>
<name>A0A7R9FBS6_9NEOP</name>